<keyword evidence="3" id="KW-1185">Reference proteome</keyword>
<dbReference type="HOGENOM" id="CLU_005513_5_2_1"/>
<gene>
    <name evidence="2" type="ORF">PGTG_18934</name>
</gene>
<dbReference type="RefSeq" id="XP_003337939.2">
    <property type="nucleotide sequence ID" value="XM_003337891.2"/>
</dbReference>
<dbReference type="VEuPathDB" id="FungiDB:PGTG_18934"/>
<dbReference type="KEGG" id="pgr:PGTG_18934"/>
<evidence type="ECO:0000313" key="2">
    <source>
        <dbReference type="EMBL" id="EFP93520.2"/>
    </source>
</evidence>
<proteinExistence type="predicted"/>
<dbReference type="InterPro" id="IPR011009">
    <property type="entry name" value="Kinase-like_dom_sf"/>
</dbReference>
<dbReference type="OrthoDB" id="5584477at2759"/>
<dbReference type="SUPFAM" id="SSF56112">
    <property type="entry name" value="Protein kinase-like (PK-like)"/>
    <property type="match status" value="1"/>
</dbReference>
<name>E3LAE5_PUCGT</name>
<dbReference type="GeneID" id="10543635"/>
<organism evidence="2 3">
    <name type="scientific">Puccinia graminis f. sp. tritici (strain CRL 75-36-700-3 / race SCCL)</name>
    <name type="common">Black stem rust fungus</name>
    <dbReference type="NCBI Taxonomy" id="418459"/>
    <lineage>
        <taxon>Eukaryota</taxon>
        <taxon>Fungi</taxon>
        <taxon>Dikarya</taxon>
        <taxon>Basidiomycota</taxon>
        <taxon>Pucciniomycotina</taxon>
        <taxon>Pucciniomycetes</taxon>
        <taxon>Pucciniales</taxon>
        <taxon>Pucciniaceae</taxon>
        <taxon>Puccinia</taxon>
    </lineage>
</organism>
<feature type="domain" description="Fungal-type protein kinase" evidence="1">
    <location>
        <begin position="257"/>
        <end position="612"/>
    </location>
</feature>
<dbReference type="eggNOG" id="ENOG502S5WB">
    <property type="taxonomic scope" value="Eukaryota"/>
</dbReference>
<reference evidence="3" key="2">
    <citation type="journal article" date="2011" name="Proc. Natl. Acad. Sci. U.S.A.">
        <title>Obligate biotrophy features unraveled by the genomic analysis of rust fungi.</title>
        <authorList>
            <person name="Duplessis S."/>
            <person name="Cuomo C.A."/>
            <person name="Lin Y.-C."/>
            <person name="Aerts A."/>
            <person name="Tisserant E."/>
            <person name="Veneault-Fourrey C."/>
            <person name="Joly D.L."/>
            <person name="Hacquard S."/>
            <person name="Amselem J."/>
            <person name="Cantarel B.L."/>
            <person name="Chiu R."/>
            <person name="Coutinho P.M."/>
            <person name="Feau N."/>
            <person name="Field M."/>
            <person name="Frey P."/>
            <person name="Gelhaye E."/>
            <person name="Goldberg J."/>
            <person name="Grabherr M.G."/>
            <person name="Kodira C.D."/>
            <person name="Kohler A."/>
            <person name="Kuees U."/>
            <person name="Lindquist E.A."/>
            <person name="Lucas S.M."/>
            <person name="Mago R."/>
            <person name="Mauceli E."/>
            <person name="Morin E."/>
            <person name="Murat C."/>
            <person name="Pangilinan J.L."/>
            <person name="Park R."/>
            <person name="Pearson M."/>
            <person name="Quesneville H."/>
            <person name="Rouhier N."/>
            <person name="Sakthikumar S."/>
            <person name="Salamov A.A."/>
            <person name="Schmutz J."/>
            <person name="Selles B."/>
            <person name="Shapiro H."/>
            <person name="Tanguay P."/>
            <person name="Tuskan G.A."/>
            <person name="Henrissat B."/>
            <person name="Van de Peer Y."/>
            <person name="Rouze P."/>
            <person name="Ellis J.G."/>
            <person name="Dodds P.N."/>
            <person name="Schein J.E."/>
            <person name="Zhong S."/>
            <person name="Hamelin R.C."/>
            <person name="Grigoriev I.V."/>
            <person name="Szabo L.J."/>
            <person name="Martin F."/>
        </authorList>
    </citation>
    <scope>NUCLEOTIDE SEQUENCE [LARGE SCALE GENOMIC DNA]</scope>
    <source>
        <strain evidence="3">CRL 75-36-700-3 / race SCCL</strain>
    </source>
</reference>
<dbReference type="PANTHER" id="PTHR38248:SF2">
    <property type="entry name" value="FUNK1 11"/>
    <property type="match status" value="1"/>
</dbReference>
<evidence type="ECO:0000313" key="3">
    <source>
        <dbReference type="Proteomes" id="UP000008783"/>
    </source>
</evidence>
<dbReference type="Proteomes" id="UP000008783">
    <property type="component" value="Unassembled WGS sequence"/>
</dbReference>
<dbReference type="AlphaFoldDB" id="E3LAE5"/>
<reference key="1">
    <citation type="submission" date="2007-01" db="EMBL/GenBank/DDBJ databases">
        <title>The Genome Sequence of Puccinia graminis f. sp. tritici Strain CRL 75-36-700-3.</title>
        <authorList>
            <consortium name="The Broad Institute Genome Sequencing Platform"/>
            <person name="Birren B."/>
            <person name="Lander E."/>
            <person name="Galagan J."/>
            <person name="Nusbaum C."/>
            <person name="Devon K."/>
            <person name="Cuomo C."/>
            <person name="Jaffe D."/>
            <person name="Butler J."/>
            <person name="Alvarez P."/>
            <person name="Gnerre S."/>
            <person name="Grabherr M."/>
            <person name="Mauceli E."/>
            <person name="Brockman W."/>
            <person name="Young S."/>
            <person name="LaButti K."/>
            <person name="Sykes S."/>
            <person name="DeCaprio D."/>
            <person name="Crawford M."/>
            <person name="Koehrsen M."/>
            <person name="Engels R."/>
            <person name="Montgomery P."/>
            <person name="Pearson M."/>
            <person name="Howarth C."/>
            <person name="Larson L."/>
            <person name="White J."/>
            <person name="Zeng Q."/>
            <person name="Kodira C."/>
            <person name="Yandava C."/>
            <person name="Alvarado L."/>
            <person name="O'Leary S."/>
            <person name="Szabo L."/>
            <person name="Dean R."/>
            <person name="Schein J."/>
        </authorList>
    </citation>
    <scope>NUCLEOTIDE SEQUENCE</scope>
    <source>
        <strain>CRL 75-36-700-3</strain>
    </source>
</reference>
<sequence length="870" mass="99925">MAQSSDNPMERDLCNNLHDRLTLLGIKTTNQFFGRDNSEIKNNLKWILQSLGAKIILANSYDQQLANALLQINRHYQSDCFERFRSLITFILAKEAQSNEELYQFINQEFNTPSSHRSFTSNSVETCTTFGLVNSSSNLPDVYPSLKRELNNLMYRDVPDLVDYFIRQHHPNSVSLLPDHIELASLLQPYENCINQKFKEPLNDTLEDSVLNWIAPLLKHISDDLQRKISAPQHSRTWRSLRNQSINGLDAQRNLDVELKKNESDAPDAVRCLARSVYEVFNHQPTRSFVVGFTLCGTLMQLWKFDRSGAIGSQSLDIKETEENFEKFLALIILFLTTNKQVLGFDPTFFDIDGQTCPPAPQKIQINTQPDPQELVIHRLIFRASGICGRGTTCWEAHLLGDNNHKFLIKDSWQPLDRIPEGHMLCDVTARCVPNVARYHHHEDVHVDSKIVDIKSYVRKDLEFMNCKKIETCSQSDHAQEPKNPFINRVHRRLILKDVGKPIWKVKTPLRLLEALEGCVKGHQAMLDAGYLHRDVSINNLMINEETDDPARKSFLIDLDVAIPYPMDPNVQATQARIGTQLFMSINLLAQEHEHTFVDDLESFFWVLVWICIHFPAHQRKKSDITRWNQMTTKELKREKFSCLADPRDLTDEFTTLFAESQPLIACVHTFAEIMRNPLNAHPEDQTNDQHFKESKLYRLYHLNSYIEIELRDRLKSLFSESHGVLGDFLIEGETYPYLIKSMGSTLYSLKCWSFNFVFIEVLVVCLAVRFGGFFWEPVHFSEIRLRMEAGSSPKWGGSAMSNSATFWSMSRSLYMPSLLRLDRGLAGDAGRRAYIKEFPGRASLGPGAILQPRSRVEPALDRPLGGIFT</sequence>
<dbReference type="Pfam" id="PF17667">
    <property type="entry name" value="Pkinase_fungal"/>
    <property type="match status" value="1"/>
</dbReference>
<accession>E3LAE5</accession>
<dbReference type="Gene3D" id="1.10.510.10">
    <property type="entry name" value="Transferase(Phosphotransferase) domain 1"/>
    <property type="match status" value="1"/>
</dbReference>
<protein>
    <submittedName>
        <fullName evidence="2">FunK1 11</fullName>
    </submittedName>
</protein>
<dbReference type="PANTHER" id="PTHR38248">
    <property type="entry name" value="FUNK1 6"/>
    <property type="match status" value="1"/>
</dbReference>
<evidence type="ECO:0000259" key="1">
    <source>
        <dbReference type="Pfam" id="PF17667"/>
    </source>
</evidence>
<dbReference type="EMBL" id="DS178396">
    <property type="protein sequence ID" value="EFP93520.2"/>
    <property type="molecule type" value="Genomic_DNA"/>
</dbReference>
<dbReference type="InterPro" id="IPR040976">
    <property type="entry name" value="Pkinase_fungal"/>
</dbReference>
<dbReference type="InParanoid" id="E3LAE5"/>